<dbReference type="InterPro" id="IPR017941">
    <property type="entry name" value="Rieske_2Fe-2S"/>
</dbReference>
<name>A0ABR1V3G7_9PEZI</name>
<proteinExistence type="predicted"/>
<keyword evidence="7" id="KW-0472">Membrane</keyword>
<feature type="compositionally biased region" description="Low complexity" evidence="6">
    <location>
        <begin position="409"/>
        <end position="448"/>
    </location>
</feature>
<dbReference type="PRINTS" id="PR00090">
    <property type="entry name" value="RNGDIOXGNASE"/>
</dbReference>
<dbReference type="InterPro" id="IPR001663">
    <property type="entry name" value="Rng_hydr_dOase-A"/>
</dbReference>
<evidence type="ECO:0000256" key="3">
    <source>
        <dbReference type="ARBA" id="ARBA00023002"/>
    </source>
</evidence>
<gene>
    <name evidence="9" type="ORF">PG994_007201</name>
</gene>
<dbReference type="PROSITE" id="PS51296">
    <property type="entry name" value="RIESKE"/>
    <property type="match status" value="1"/>
</dbReference>
<dbReference type="SUPFAM" id="SSF50022">
    <property type="entry name" value="ISP domain"/>
    <property type="match status" value="1"/>
</dbReference>
<evidence type="ECO:0000256" key="4">
    <source>
        <dbReference type="ARBA" id="ARBA00023004"/>
    </source>
</evidence>
<dbReference type="GeneID" id="92091673"/>
<protein>
    <submittedName>
        <fullName evidence="9">Iron-sulfur cluster-binding protein</fullName>
    </submittedName>
</protein>
<dbReference type="CDD" id="cd03469">
    <property type="entry name" value="Rieske_RO_Alpha_N"/>
    <property type="match status" value="1"/>
</dbReference>
<evidence type="ECO:0000256" key="5">
    <source>
        <dbReference type="ARBA" id="ARBA00023014"/>
    </source>
</evidence>
<evidence type="ECO:0000256" key="7">
    <source>
        <dbReference type="SAM" id="Phobius"/>
    </source>
</evidence>
<dbReference type="PANTHER" id="PTHR43756">
    <property type="entry name" value="CHOLINE MONOOXYGENASE, CHLOROPLASTIC"/>
    <property type="match status" value="1"/>
</dbReference>
<feature type="domain" description="Rieske" evidence="8">
    <location>
        <begin position="96"/>
        <end position="191"/>
    </location>
</feature>
<keyword evidence="5" id="KW-0411">Iron-sulfur</keyword>
<evidence type="ECO:0000256" key="2">
    <source>
        <dbReference type="ARBA" id="ARBA00022723"/>
    </source>
</evidence>
<keyword evidence="7" id="KW-0812">Transmembrane</keyword>
<accession>A0ABR1V3G7</accession>
<evidence type="ECO:0000313" key="9">
    <source>
        <dbReference type="EMBL" id="KAK8064563.1"/>
    </source>
</evidence>
<dbReference type="Gene3D" id="2.102.10.10">
    <property type="entry name" value="Rieske [2Fe-2S] iron-sulphur domain"/>
    <property type="match status" value="1"/>
</dbReference>
<keyword evidence="2" id="KW-0479">Metal-binding</keyword>
<dbReference type="RefSeq" id="XP_066715552.1">
    <property type="nucleotide sequence ID" value="XM_066858610.1"/>
</dbReference>
<dbReference type="Pfam" id="PF00355">
    <property type="entry name" value="Rieske"/>
    <property type="match status" value="1"/>
</dbReference>
<keyword evidence="4" id="KW-0408">Iron</keyword>
<organism evidence="9 10">
    <name type="scientific">Apiospora phragmitis</name>
    <dbReference type="NCBI Taxonomy" id="2905665"/>
    <lineage>
        <taxon>Eukaryota</taxon>
        <taxon>Fungi</taxon>
        <taxon>Dikarya</taxon>
        <taxon>Ascomycota</taxon>
        <taxon>Pezizomycotina</taxon>
        <taxon>Sordariomycetes</taxon>
        <taxon>Xylariomycetidae</taxon>
        <taxon>Amphisphaeriales</taxon>
        <taxon>Apiosporaceae</taxon>
        <taxon>Apiospora</taxon>
    </lineage>
</organism>
<dbReference type="PANTHER" id="PTHR43756:SF6">
    <property type="entry name" value="CLUSTER-BINDING PROTEIN, PUTATIVE (AFU_ORTHOLOGUE AFUA_6G03920)-RELATED"/>
    <property type="match status" value="1"/>
</dbReference>
<keyword evidence="7" id="KW-1133">Transmembrane helix</keyword>
<dbReference type="EMBL" id="JAQQWL010000007">
    <property type="protein sequence ID" value="KAK8064563.1"/>
    <property type="molecule type" value="Genomic_DNA"/>
</dbReference>
<feature type="region of interest" description="Disordered" evidence="6">
    <location>
        <begin position="317"/>
        <end position="337"/>
    </location>
</feature>
<comment type="caution">
    <text evidence="9">The sequence shown here is derived from an EMBL/GenBank/DDBJ whole genome shotgun (WGS) entry which is preliminary data.</text>
</comment>
<evidence type="ECO:0000256" key="6">
    <source>
        <dbReference type="SAM" id="MobiDB-lite"/>
    </source>
</evidence>
<keyword evidence="3" id="KW-0560">Oxidoreductase</keyword>
<dbReference type="InterPro" id="IPR036922">
    <property type="entry name" value="Rieske_2Fe-2S_sf"/>
</dbReference>
<feature type="transmembrane region" description="Helical" evidence="7">
    <location>
        <begin position="20"/>
        <end position="39"/>
    </location>
</feature>
<keyword evidence="1" id="KW-0001">2Fe-2S</keyword>
<keyword evidence="10" id="KW-1185">Reference proteome</keyword>
<feature type="region of interest" description="Disordered" evidence="6">
    <location>
        <begin position="385"/>
        <end position="473"/>
    </location>
</feature>
<feature type="compositionally biased region" description="Low complexity" evidence="6">
    <location>
        <begin position="317"/>
        <end position="334"/>
    </location>
</feature>
<evidence type="ECO:0000259" key="8">
    <source>
        <dbReference type="PROSITE" id="PS51296"/>
    </source>
</evidence>
<reference evidence="9 10" key="1">
    <citation type="submission" date="2023-01" db="EMBL/GenBank/DDBJ databases">
        <title>Analysis of 21 Apiospora genomes using comparative genomics revels a genus with tremendous synthesis potential of carbohydrate active enzymes and secondary metabolites.</title>
        <authorList>
            <person name="Sorensen T."/>
        </authorList>
    </citation>
    <scope>NUCLEOTIDE SEQUENCE [LARGE SCALE GENOMIC DNA]</scope>
    <source>
        <strain evidence="9 10">CBS 135458</strain>
    </source>
</reference>
<evidence type="ECO:0000313" key="10">
    <source>
        <dbReference type="Proteomes" id="UP001480595"/>
    </source>
</evidence>
<dbReference type="Proteomes" id="UP001480595">
    <property type="component" value="Unassembled WGS sequence"/>
</dbReference>
<evidence type="ECO:0000256" key="1">
    <source>
        <dbReference type="ARBA" id="ARBA00022714"/>
    </source>
</evidence>
<sequence length="517" mass="55653">MSIMDPTQLLLSGAYEPLQLFLVVSLALVCITCLAWMLVSSTHKPKTWWHSKVLPETGTNSRAGLNAAEKGTSSVAIRAERIPYDLEKRAIVHRRWAMIGHASQFPKPGDYRTYTVADIPLLVIQGQNGEGTSLRAFHNVCRHRAHAVARKPCGSSLRLACKYHGWQYDTAGQLVKAPEFVDDKAGGFDFAANGLFRIHLRIDSGGFVFVNLATELADAFPWTDISSPALRTLDFGGGGGVGTLLPWFLDGTRFLHYRWSKKALTYLWSAHRLHLQYVDDASFICDLGAGDFLLISALPLTAHKSLAKCTYLPPHRPNSTTTTTTTPTSATISPNKDDNDVNIENIVRTELAAAVAALKRHRMASPTALDFQQSAVRERLDKFSRHVHSHGRAETLAGRKINPALRRPTNTSGTNTNATTSPSSSSSLHIAGSRTAATTAGGSGSNNNCPIDGSGKISAAPRGESSQQQQQSLGVGVGVGVDADAEAEAICNALDGLGDGATTSGCLLLERSTELEW</sequence>